<feature type="domain" description="SGNH hydrolase-type esterase" evidence="2">
    <location>
        <begin position="54"/>
        <end position="259"/>
    </location>
</feature>
<keyword evidence="1" id="KW-1133">Transmembrane helix</keyword>
<keyword evidence="1" id="KW-0472">Membrane</keyword>
<proteinExistence type="predicted"/>
<evidence type="ECO:0000256" key="1">
    <source>
        <dbReference type="SAM" id="Phobius"/>
    </source>
</evidence>
<keyword evidence="1" id="KW-0812">Transmembrane</keyword>
<dbReference type="InterPro" id="IPR051532">
    <property type="entry name" value="Ester_Hydrolysis_Enzymes"/>
</dbReference>
<reference evidence="3 4" key="1">
    <citation type="journal article" date="2015" name="Genome Announc.">
        <title>Expanding the biotechnology potential of lactobacilli through comparative genomics of 213 strains and associated genera.</title>
        <authorList>
            <person name="Sun Z."/>
            <person name="Harris H.M."/>
            <person name="McCann A."/>
            <person name="Guo C."/>
            <person name="Argimon S."/>
            <person name="Zhang W."/>
            <person name="Yang X."/>
            <person name="Jeffery I.B."/>
            <person name="Cooney J.C."/>
            <person name="Kagawa T.F."/>
            <person name="Liu W."/>
            <person name="Song Y."/>
            <person name="Salvetti E."/>
            <person name="Wrobel A."/>
            <person name="Rasinkangas P."/>
            <person name="Parkhill J."/>
            <person name="Rea M.C."/>
            <person name="O'Sullivan O."/>
            <person name="Ritari J."/>
            <person name="Douillard F.P."/>
            <person name="Paul Ross R."/>
            <person name="Yang R."/>
            <person name="Briner A.E."/>
            <person name="Felis G.E."/>
            <person name="de Vos W.M."/>
            <person name="Barrangou R."/>
            <person name="Klaenhammer T.R."/>
            <person name="Caufield P.W."/>
            <person name="Cui Y."/>
            <person name="Zhang H."/>
            <person name="O'Toole P.W."/>
        </authorList>
    </citation>
    <scope>NUCLEOTIDE SEQUENCE [LARGE SCALE GENOMIC DNA]</scope>
    <source>
        <strain evidence="3 4">DSM 20505</strain>
    </source>
</reference>
<dbReference type="InterPro" id="IPR013830">
    <property type="entry name" value="SGNH_hydro"/>
</dbReference>
<dbReference type="GO" id="GO:0004622">
    <property type="term" value="F:phosphatidylcholine lysophospholipase activity"/>
    <property type="evidence" value="ECO:0007669"/>
    <property type="project" value="TreeGrafter"/>
</dbReference>
<dbReference type="RefSeq" id="WP_054676096.1">
    <property type="nucleotide sequence ID" value="NZ_AYYO01000010.1"/>
</dbReference>
<gene>
    <name evidence="3" type="ORF">FC18_GL000779</name>
</gene>
<dbReference type="CDD" id="cd04506">
    <property type="entry name" value="SGNH_hydrolase_YpmR_like"/>
    <property type="match status" value="1"/>
</dbReference>
<dbReference type="Gene3D" id="3.40.50.1110">
    <property type="entry name" value="SGNH hydrolase"/>
    <property type="match status" value="1"/>
</dbReference>
<comment type="caution">
    <text evidence="3">The sequence shown here is derived from an EMBL/GenBank/DDBJ whole genome shotgun (WGS) entry which is preliminary data.</text>
</comment>
<dbReference type="InterPro" id="IPR036514">
    <property type="entry name" value="SGNH_hydro_sf"/>
</dbReference>
<dbReference type="PANTHER" id="PTHR30383:SF27">
    <property type="entry name" value="SPORE GERMINATION LIPASE LIPC"/>
    <property type="match status" value="1"/>
</dbReference>
<dbReference type="OrthoDB" id="252349at2"/>
<dbReference type="SUPFAM" id="SSF52266">
    <property type="entry name" value="SGNH hydrolase"/>
    <property type="match status" value="1"/>
</dbReference>
<organism evidence="3 4">
    <name type="scientific">Lacticaseibacillus sharpeae JCM 1186 = DSM 20505</name>
    <dbReference type="NCBI Taxonomy" id="1291052"/>
    <lineage>
        <taxon>Bacteria</taxon>
        <taxon>Bacillati</taxon>
        <taxon>Bacillota</taxon>
        <taxon>Bacilli</taxon>
        <taxon>Lactobacillales</taxon>
        <taxon>Lactobacillaceae</taxon>
        <taxon>Lacticaseibacillus</taxon>
    </lineage>
</organism>
<evidence type="ECO:0000313" key="4">
    <source>
        <dbReference type="Proteomes" id="UP000051679"/>
    </source>
</evidence>
<dbReference type="PANTHER" id="PTHR30383">
    <property type="entry name" value="THIOESTERASE 1/PROTEASE 1/LYSOPHOSPHOLIPASE L1"/>
    <property type="match status" value="1"/>
</dbReference>
<dbReference type="AlphaFoldDB" id="A0A0R1ZLW8"/>
<dbReference type="STRING" id="1291052.FC18_GL000779"/>
<dbReference type="Pfam" id="PF13472">
    <property type="entry name" value="Lipase_GDSL_2"/>
    <property type="match status" value="1"/>
</dbReference>
<dbReference type="EMBL" id="AYYO01000010">
    <property type="protein sequence ID" value="KRM55997.1"/>
    <property type="molecule type" value="Genomic_DNA"/>
</dbReference>
<keyword evidence="4" id="KW-1185">Reference proteome</keyword>
<protein>
    <submittedName>
        <fullName evidence="3">Lysophospholipase L1 related esterase</fullName>
    </submittedName>
</protein>
<dbReference type="PATRIC" id="fig|1291052.5.peg.795"/>
<feature type="transmembrane region" description="Helical" evidence="1">
    <location>
        <begin position="7"/>
        <end position="28"/>
    </location>
</feature>
<sequence length="279" mass="30538">MTVNAKIKGLITGVVGLVVTVGVGVLLASKMLPKATPLDTSGTHVRDHKLVLTAVGDSLTHGVGDTTSQGGYVPLIAQDIQVETGMKVATTNFGVTGDTSTQIKKRLVKDKQLIKQLKRADVITMTVGGNDLMHVLQSNLLDIKTADVTTGINKFQKHLKSLVKAIRQDNPDAPLYIFGIYNPFYVYFPNVTKMQTSVHRWNNQTQKTIGKMDNTYYVDIDSVLTKGDSGSSASATDAAKAVNRLIYGKDHFHPNNAGYVRMTAQLWDVMKQSEDDWEE</sequence>
<dbReference type="Proteomes" id="UP000051679">
    <property type="component" value="Unassembled WGS sequence"/>
</dbReference>
<evidence type="ECO:0000259" key="2">
    <source>
        <dbReference type="Pfam" id="PF13472"/>
    </source>
</evidence>
<accession>A0A0R1ZLW8</accession>
<evidence type="ECO:0000313" key="3">
    <source>
        <dbReference type="EMBL" id="KRM55997.1"/>
    </source>
</evidence>
<name>A0A0R1ZLW8_9LACO</name>